<protein>
    <submittedName>
        <fullName evidence="1">Rrf2 family transcriptional regulator</fullName>
    </submittedName>
</protein>
<dbReference type="SUPFAM" id="SSF46785">
    <property type="entry name" value="Winged helix' DNA-binding domain"/>
    <property type="match status" value="1"/>
</dbReference>
<dbReference type="EMBL" id="CP029462">
    <property type="protein sequence ID" value="AXL20252.1"/>
    <property type="molecule type" value="Genomic_DNA"/>
</dbReference>
<dbReference type="Proteomes" id="UP000254337">
    <property type="component" value="Chromosome"/>
</dbReference>
<dbReference type="InterPro" id="IPR036390">
    <property type="entry name" value="WH_DNA-bd_sf"/>
</dbReference>
<evidence type="ECO:0000313" key="2">
    <source>
        <dbReference type="Proteomes" id="UP000254337"/>
    </source>
</evidence>
<evidence type="ECO:0000313" key="1">
    <source>
        <dbReference type="EMBL" id="AXL20252.1"/>
    </source>
</evidence>
<dbReference type="PANTHER" id="PTHR33221:SF2">
    <property type="entry name" value="TRANSCRIPTIONAL REGULATOR"/>
    <property type="match status" value="1"/>
</dbReference>
<dbReference type="Gene3D" id="1.10.10.10">
    <property type="entry name" value="Winged helix-like DNA-binding domain superfamily/Winged helix DNA-binding domain"/>
    <property type="match status" value="1"/>
</dbReference>
<dbReference type="RefSeq" id="WP_087477018.1">
    <property type="nucleotide sequence ID" value="NZ_CALYAU010000015.1"/>
</dbReference>
<keyword evidence="2" id="KW-1185">Reference proteome</keyword>
<dbReference type="GO" id="GO:0003700">
    <property type="term" value="F:DNA-binding transcription factor activity"/>
    <property type="evidence" value="ECO:0007669"/>
    <property type="project" value="TreeGrafter"/>
</dbReference>
<dbReference type="NCBIfam" id="TIGR00738">
    <property type="entry name" value="rrf2_super"/>
    <property type="match status" value="1"/>
</dbReference>
<accession>A0A346AWK9</accession>
<name>A0A346AWK9_9FIRM</name>
<reference evidence="1 2" key="1">
    <citation type="submission" date="2018-05" db="EMBL/GenBank/DDBJ databases">
        <title>Complete genome sequence of Megasphaera sp. AJH120T, isolated from the ceca of a chicken.</title>
        <authorList>
            <person name="Maki J."/>
            <person name="Looft T."/>
        </authorList>
    </citation>
    <scope>NUCLEOTIDE SEQUENCE [LARGE SCALE GENOMIC DNA]</scope>
    <source>
        <strain evidence="1 2">AJH120</strain>
    </source>
</reference>
<dbReference type="Pfam" id="PF02082">
    <property type="entry name" value="Rrf2"/>
    <property type="match status" value="1"/>
</dbReference>
<dbReference type="KEGG" id="meg:DKB62_00950"/>
<dbReference type="InterPro" id="IPR036388">
    <property type="entry name" value="WH-like_DNA-bd_sf"/>
</dbReference>
<dbReference type="AlphaFoldDB" id="A0A346AWK9"/>
<organism evidence="1 2">
    <name type="scientific">Megasphaera stantonii</name>
    <dbReference type="NCBI Taxonomy" id="2144175"/>
    <lineage>
        <taxon>Bacteria</taxon>
        <taxon>Bacillati</taxon>
        <taxon>Bacillota</taxon>
        <taxon>Negativicutes</taxon>
        <taxon>Veillonellales</taxon>
        <taxon>Veillonellaceae</taxon>
        <taxon>Megasphaera</taxon>
    </lineage>
</organism>
<dbReference type="OrthoDB" id="9808360at2"/>
<sequence length="142" mass="16335">MIITRETDYAVRILRSLINLRLKNIREISDEQLIPRQFAYKISKKMERAGYIEIIRGAQGGCRLVKNLHDITLMDLIQVMDRENMLSNCLDEGFVCPYRERNGGDCGLHTSFGQLQEQLTAYFSGVNLYDLVSGTCQNQKLK</sequence>
<proteinExistence type="predicted"/>
<dbReference type="PROSITE" id="PS51197">
    <property type="entry name" value="HTH_RRF2_2"/>
    <property type="match status" value="1"/>
</dbReference>
<gene>
    <name evidence="1" type="ORF">DKB62_00950</name>
</gene>
<dbReference type="GO" id="GO:0005829">
    <property type="term" value="C:cytosol"/>
    <property type="evidence" value="ECO:0007669"/>
    <property type="project" value="TreeGrafter"/>
</dbReference>
<dbReference type="InterPro" id="IPR000944">
    <property type="entry name" value="Tscrpt_reg_Rrf2"/>
</dbReference>
<dbReference type="PANTHER" id="PTHR33221">
    <property type="entry name" value="WINGED HELIX-TURN-HELIX TRANSCRIPTIONAL REGULATOR, RRF2 FAMILY"/>
    <property type="match status" value="1"/>
</dbReference>